<dbReference type="InterPro" id="IPR002259">
    <property type="entry name" value="Eqnu_transpt"/>
</dbReference>
<gene>
    <name evidence="8" type="ORF">CA3LBN_002351</name>
</gene>
<feature type="transmembrane region" description="Helical" evidence="7">
    <location>
        <begin position="175"/>
        <end position="195"/>
    </location>
</feature>
<feature type="transmembrane region" description="Helical" evidence="7">
    <location>
        <begin position="376"/>
        <end position="400"/>
    </location>
</feature>
<accession>A0ABX8I477</accession>
<evidence type="ECO:0000313" key="9">
    <source>
        <dbReference type="Proteomes" id="UP000825434"/>
    </source>
</evidence>
<feature type="transmembrane region" description="Helical" evidence="7">
    <location>
        <begin position="136"/>
        <end position="155"/>
    </location>
</feature>
<dbReference type="PRINTS" id="PR01130">
    <property type="entry name" value="DERENTRNSPRT"/>
</dbReference>
<dbReference type="PANTHER" id="PTHR10332:SF88">
    <property type="entry name" value="EQUILIBRATIVE NUCLEOSIDE TRANSPORTER 1, ISOFORM A"/>
    <property type="match status" value="1"/>
</dbReference>
<evidence type="ECO:0000256" key="4">
    <source>
        <dbReference type="ARBA" id="ARBA00022692"/>
    </source>
</evidence>
<feature type="transmembrane region" description="Helical" evidence="7">
    <location>
        <begin position="33"/>
        <end position="54"/>
    </location>
</feature>
<keyword evidence="3" id="KW-0813">Transport</keyword>
<evidence type="ECO:0000256" key="5">
    <source>
        <dbReference type="ARBA" id="ARBA00022989"/>
    </source>
</evidence>
<dbReference type="Pfam" id="PF01733">
    <property type="entry name" value="Nucleoside_tran"/>
    <property type="match status" value="1"/>
</dbReference>
<sequence length="404" mass="44195">MIGVALLWPWNCYLSASAYYGDRFSDTPGLSKAFSSTFMSVSTITTMLFSYYLSQKQEGVNYHKRIFVGMVVTVAIFAFLALTCFAEFFIFMKDYTFFALLMLTVLLSAMASSLAQNGALASANVLGSIYTNGVMVGQAIAGALPPLALICSILLTGKDKLEETHPHKSRNAGLTLYFLSACLVAFLAVFMLGLANRYKNAYAYVAVEEGEEEAPINITPKKHVPFGLLWQKLKLIVMTIFLTFCITLVFPVFASTVTSVRENSENLFFKKSIYIPVVFLIWNIGDLAGRVLCGMANSAFLVKDPNRLIVYAVARVVFIPLFLTCNIHPGSSTPLISSDSWYILLQFLFGLSNGQLCTSCFMVIGDNCSTDEEKEAAGGFATVFLTFGLAVGSVLSYPLIPIVG</sequence>
<keyword evidence="9" id="KW-1185">Reference proteome</keyword>
<reference evidence="8 9" key="1">
    <citation type="submission" date="2021-06" db="EMBL/GenBank/DDBJ databases">
        <title>Candida outbreak in Lebanon.</title>
        <authorList>
            <person name="Finianos M."/>
        </authorList>
    </citation>
    <scope>NUCLEOTIDE SEQUENCE [LARGE SCALE GENOMIC DNA]</scope>
    <source>
        <strain evidence="8">CA3LBN</strain>
    </source>
</reference>
<keyword evidence="5 7" id="KW-1133">Transmembrane helix</keyword>
<dbReference type="PANTHER" id="PTHR10332">
    <property type="entry name" value="EQUILIBRATIVE NUCLEOSIDE TRANSPORTER"/>
    <property type="match status" value="1"/>
</dbReference>
<feature type="transmembrane region" description="Helical" evidence="7">
    <location>
        <begin position="97"/>
        <end position="115"/>
    </location>
</feature>
<dbReference type="Proteomes" id="UP000825434">
    <property type="component" value="Chromosome 2"/>
</dbReference>
<comment type="similarity">
    <text evidence="2">Belongs to the SLC29A/ENT transporter (TC 2.A.57) family.</text>
</comment>
<keyword evidence="4 7" id="KW-0812">Transmembrane</keyword>
<dbReference type="SUPFAM" id="SSF103473">
    <property type="entry name" value="MFS general substrate transporter"/>
    <property type="match status" value="1"/>
</dbReference>
<feature type="transmembrane region" description="Helical" evidence="7">
    <location>
        <begin position="66"/>
        <end position="91"/>
    </location>
</feature>
<feature type="transmembrane region" description="Helical" evidence="7">
    <location>
        <begin position="235"/>
        <end position="253"/>
    </location>
</feature>
<proteinExistence type="inferred from homology"/>
<dbReference type="PIRSF" id="PIRSF016379">
    <property type="entry name" value="ENT"/>
    <property type="match status" value="1"/>
</dbReference>
<evidence type="ECO:0000313" key="8">
    <source>
        <dbReference type="EMBL" id="QWU88086.1"/>
    </source>
</evidence>
<keyword evidence="6 7" id="KW-0472">Membrane</keyword>
<evidence type="ECO:0000256" key="3">
    <source>
        <dbReference type="ARBA" id="ARBA00022448"/>
    </source>
</evidence>
<feature type="transmembrane region" description="Helical" evidence="7">
    <location>
        <begin position="273"/>
        <end position="296"/>
    </location>
</feature>
<evidence type="ECO:0000256" key="7">
    <source>
        <dbReference type="SAM" id="Phobius"/>
    </source>
</evidence>
<name>A0ABX8I477_9ASCO</name>
<evidence type="ECO:0000256" key="6">
    <source>
        <dbReference type="ARBA" id="ARBA00023136"/>
    </source>
</evidence>
<dbReference type="EMBL" id="CP076662">
    <property type="protein sequence ID" value="QWU88086.1"/>
    <property type="molecule type" value="Genomic_DNA"/>
</dbReference>
<comment type="subcellular location">
    <subcellularLocation>
        <location evidence="1">Membrane</location>
        <topology evidence="1">Multi-pass membrane protein</topology>
    </subcellularLocation>
</comment>
<evidence type="ECO:0000256" key="2">
    <source>
        <dbReference type="ARBA" id="ARBA00007965"/>
    </source>
</evidence>
<feature type="transmembrane region" description="Helical" evidence="7">
    <location>
        <begin position="341"/>
        <end position="364"/>
    </location>
</feature>
<protein>
    <recommendedName>
        <fullName evidence="10">Nucleoside transporter</fullName>
    </recommendedName>
</protein>
<evidence type="ECO:0008006" key="10">
    <source>
        <dbReference type="Google" id="ProtNLM"/>
    </source>
</evidence>
<dbReference type="InterPro" id="IPR036259">
    <property type="entry name" value="MFS_trans_sf"/>
</dbReference>
<evidence type="ECO:0000256" key="1">
    <source>
        <dbReference type="ARBA" id="ARBA00004141"/>
    </source>
</evidence>
<organism evidence="8 9">
    <name type="scientific">Candidozyma haemuli</name>
    <dbReference type="NCBI Taxonomy" id="45357"/>
    <lineage>
        <taxon>Eukaryota</taxon>
        <taxon>Fungi</taxon>
        <taxon>Dikarya</taxon>
        <taxon>Ascomycota</taxon>
        <taxon>Saccharomycotina</taxon>
        <taxon>Pichiomycetes</taxon>
        <taxon>Metschnikowiaceae</taxon>
        <taxon>Candidozyma</taxon>
    </lineage>
</organism>
<feature type="transmembrane region" description="Helical" evidence="7">
    <location>
        <begin position="308"/>
        <end position="329"/>
    </location>
</feature>